<protein>
    <submittedName>
        <fullName evidence="1">Uncharacterized protein</fullName>
    </submittedName>
</protein>
<organism evidence="1 2">
    <name type="scientific">Elysia marginata</name>
    <dbReference type="NCBI Taxonomy" id="1093978"/>
    <lineage>
        <taxon>Eukaryota</taxon>
        <taxon>Metazoa</taxon>
        <taxon>Spiralia</taxon>
        <taxon>Lophotrochozoa</taxon>
        <taxon>Mollusca</taxon>
        <taxon>Gastropoda</taxon>
        <taxon>Heterobranchia</taxon>
        <taxon>Euthyneura</taxon>
        <taxon>Panpulmonata</taxon>
        <taxon>Sacoglossa</taxon>
        <taxon>Placobranchoidea</taxon>
        <taxon>Plakobranchidae</taxon>
        <taxon>Elysia</taxon>
    </lineage>
</organism>
<sequence length="129" mass="14355">MLGRAVEKANCHTVVSRVSSFQVDIGQAVFGLMGNLADGRHAPDMVQTKLEPLLNGNVGVPEKIHEHNPTFAAANLLEPMMKITYLKQVLAVPCRDLQVTSSPLFFTPCSLLTHRRKQVLKIYTCRDIR</sequence>
<reference evidence="1 2" key="1">
    <citation type="journal article" date="2021" name="Elife">
        <title>Chloroplast acquisition without the gene transfer in kleptoplastic sea slugs, Plakobranchus ocellatus.</title>
        <authorList>
            <person name="Maeda T."/>
            <person name="Takahashi S."/>
            <person name="Yoshida T."/>
            <person name="Shimamura S."/>
            <person name="Takaki Y."/>
            <person name="Nagai Y."/>
            <person name="Toyoda A."/>
            <person name="Suzuki Y."/>
            <person name="Arimoto A."/>
            <person name="Ishii H."/>
            <person name="Satoh N."/>
            <person name="Nishiyama T."/>
            <person name="Hasebe M."/>
            <person name="Maruyama T."/>
            <person name="Minagawa J."/>
            <person name="Obokata J."/>
            <person name="Shigenobu S."/>
        </authorList>
    </citation>
    <scope>NUCLEOTIDE SEQUENCE [LARGE SCALE GENOMIC DNA]</scope>
</reference>
<dbReference type="Proteomes" id="UP000762676">
    <property type="component" value="Unassembled WGS sequence"/>
</dbReference>
<accession>A0AAV4FPT7</accession>
<evidence type="ECO:0000313" key="2">
    <source>
        <dbReference type="Proteomes" id="UP000762676"/>
    </source>
</evidence>
<evidence type="ECO:0000313" key="1">
    <source>
        <dbReference type="EMBL" id="GFR75487.1"/>
    </source>
</evidence>
<dbReference type="EMBL" id="BMAT01000902">
    <property type="protein sequence ID" value="GFR75487.1"/>
    <property type="molecule type" value="Genomic_DNA"/>
</dbReference>
<comment type="caution">
    <text evidence="1">The sequence shown here is derived from an EMBL/GenBank/DDBJ whole genome shotgun (WGS) entry which is preliminary data.</text>
</comment>
<dbReference type="AlphaFoldDB" id="A0AAV4FPT7"/>
<name>A0AAV4FPT7_9GAST</name>
<keyword evidence="2" id="KW-1185">Reference proteome</keyword>
<proteinExistence type="predicted"/>
<gene>
    <name evidence="1" type="ORF">ElyMa_000456200</name>
</gene>